<sequence>MAPLHRHSSNTSTLLLFGYLCFWGLSSTLSSSSQISTQDLDKIESLPGQPNNPSVTQYSGYIKVNESHGRALFYWFFEAQSQPSTKPLVLWLNGGPGCSSIGYGAASELGPLRVRENGAGLRFNNYSWNKEANLLFVESPVGVGFSFTNTSADLNVLDDEFVAQDSYNFLVNWMERFPQFKYRDFFIAGESYAGHYVPQLAKVIVDRNKDNRTYAHINLKGIIVGNPETDDFYDYKGFLEYAWSHTVISDEEYDVAKRECDFRRVYWSDDCNKAMSLVSTKFKEIDIYNIYAPKCLLNDSSSGAGTNNPTLKKEGRNVKGRMKNTIPGGYSPCYSPYAQAYFNRIDVQKAFHVNIRNQPVNWNTCSHPVFYGYNYTDFSLLPVYKKLIKSGLRIWIYSGDADGRVPVIGTRYWIEALNKHSSHKPQWRSWFHNQQVGGRIVEYKGITLVTVRGAGHLVPLDKP</sequence>
<dbReference type="PROSITE" id="PS00560">
    <property type="entry name" value="CARBOXYPEPT_SER_HIS"/>
    <property type="match status" value="1"/>
</dbReference>
<dbReference type="Proteomes" id="UP001152484">
    <property type="component" value="Unassembled WGS sequence"/>
</dbReference>
<dbReference type="InterPro" id="IPR018202">
    <property type="entry name" value="Ser_caboxypep_ser_AS"/>
</dbReference>
<dbReference type="Pfam" id="PF00450">
    <property type="entry name" value="Peptidase_S10"/>
    <property type="match status" value="1"/>
</dbReference>
<organism evidence="11 12">
    <name type="scientific">Cuscuta europaea</name>
    <name type="common">European dodder</name>
    <dbReference type="NCBI Taxonomy" id="41803"/>
    <lineage>
        <taxon>Eukaryota</taxon>
        <taxon>Viridiplantae</taxon>
        <taxon>Streptophyta</taxon>
        <taxon>Embryophyta</taxon>
        <taxon>Tracheophyta</taxon>
        <taxon>Spermatophyta</taxon>
        <taxon>Magnoliopsida</taxon>
        <taxon>eudicotyledons</taxon>
        <taxon>Gunneridae</taxon>
        <taxon>Pentapetalae</taxon>
        <taxon>asterids</taxon>
        <taxon>lamiids</taxon>
        <taxon>Solanales</taxon>
        <taxon>Convolvulaceae</taxon>
        <taxon>Cuscuteae</taxon>
        <taxon>Cuscuta</taxon>
        <taxon>Cuscuta subgen. Cuscuta</taxon>
    </lineage>
</organism>
<dbReference type="InterPro" id="IPR001563">
    <property type="entry name" value="Peptidase_S10"/>
</dbReference>
<evidence type="ECO:0000256" key="7">
    <source>
        <dbReference type="ARBA" id="ARBA00022801"/>
    </source>
</evidence>
<keyword evidence="5 10" id="KW-0645">Protease</keyword>
<accession>A0A9P0YZM9</accession>
<dbReference type="PROSITE" id="PS00131">
    <property type="entry name" value="CARBOXYPEPT_SER_SER"/>
    <property type="match status" value="1"/>
</dbReference>
<dbReference type="PANTHER" id="PTHR11802">
    <property type="entry name" value="SERINE PROTEASE FAMILY S10 SERINE CARBOXYPEPTIDASE"/>
    <property type="match status" value="1"/>
</dbReference>
<evidence type="ECO:0000256" key="6">
    <source>
        <dbReference type="ARBA" id="ARBA00022729"/>
    </source>
</evidence>
<dbReference type="PRINTS" id="PR00724">
    <property type="entry name" value="CRBOXYPTASEC"/>
</dbReference>
<reference evidence="11" key="1">
    <citation type="submission" date="2022-07" db="EMBL/GenBank/DDBJ databases">
        <authorList>
            <person name="Macas J."/>
            <person name="Novak P."/>
            <person name="Neumann P."/>
        </authorList>
    </citation>
    <scope>NUCLEOTIDE SEQUENCE</scope>
</reference>
<feature type="non-terminal residue" evidence="11">
    <location>
        <position position="1"/>
    </location>
</feature>
<evidence type="ECO:0000256" key="10">
    <source>
        <dbReference type="RuleBase" id="RU361156"/>
    </source>
</evidence>
<feature type="signal peptide" evidence="10">
    <location>
        <begin position="1"/>
        <end position="28"/>
    </location>
</feature>
<evidence type="ECO:0000313" key="12">
    <source>
        <dbReference type="Proteomes" id="UP001152484"/>
    </source>
</evidence>
<dbReference type="GO" id="GO:0005773">
    <property type="term" value="C:vacuole"/>
    <property type="evidence" value="ECO:0007669"/>
    <property type="project" value="TreeGrafter"/>
</dbReference>
<dbReference type="Gene3D" id="3.40.50.1820">
    <property type="entry name" value="alpha/beta hydrolase"/>
    <property type="match status" value="1"/>
</dbReference>
<keyword evidence="7 10" id="KW-0378">Hydrolase</keyword>
<evidence type="ECO:0000256" key="4">
    <source>
        <dbReference type="ARBA" id="ARBA00022645"/>
    </source>
</evidence>
<evidence type="ECO:0000256" key="8">
    <source>
        <dbReference type="ARBA" id="ARBA00023157"/>
    </source>
</evidence>
<evidence type="ECO:0000256" key="5">
    <source>
        <dbReference type="ARBA" id="ARBA00022670"/>
    </source>
</evidence>
<dbReference type="SUPFAM" id="SSF53474">
    <property type="entry name" value="alpha/beta-Hydrolases"/>
    <property type="match status" value="1"/>
</dbReference>
<keyword evidence="3" id="KW-0964">Secreted</keyword>
<evidence type="ECO:0000256" key="9">
    <source>
        <dbReference type="ARBA" id="ARBA00023180"/>
    </source>
</evidence>
<dbReference type="Gene3D" id="6.10.250.940">
    <property type="match status" value="1"/>
</dbReference>
<comment type="caution">
    <text evidence="11">The sequence shown here is derived from an EMBL/GenBank/DDBJ whole genome shotgun (WGS) entry which is preliminary data.</text>
</comment>
<dbReference type="FunFam" id="3.40.50.11320:FF:000002">
    <property type="entry name" value="Carboxypeptidase"/>
    <property type="match status" value="1"/>
</dbReference>
<keyword evidence="4 10" id="KW-0121">Carboxypeptidase</keyword>
<feature type="chain" id="PRO_5040541630" description="Carboxypeptidase" evidence="10">
    <location>
        <begin position="29"/>
        <end position="463"/>
    </location>
</feature>
<dbReference type="PANTHER" id="PTHR11802:SF235">
    <property type="entry name" value="SERINE CARBOXYPEPTIDASE-LIKE 33"/>
    <property type="match status" value="1"/>
</dbReference>
<dbReference type="GO" id="GO:0006508">
    <property type="term" value="P:proteolysis"/>
    <property type="evidence" value="ECO:0007669"/>
    <property type="project" value="UniProtKB-KW"/>
</dbReference>
<dbReference type="FunFam" id="3.40.50.1820:FF:000013">
    <property type="entry name" value="Carboxypeptidase"/>
    <property type="match status" value="1"/>
</dbReference>
<protein>
    <recommendedName>
        <fullName evidence="10">Carboxypeptidase</fullName>
        <ecNumber evidence="10">3.4.16.-</ecNumber>
    </recommendedName>
</protein>
<comment type="subcellular location">
    <subcellularLocation>
        <location evidence="1">Secreted</location>
    </subcellularLocation>
</comment>
<keyword evidence="8" id="KW-1015">Disulfide bond</keyword>
<keyword evidence="6 10" id="KW-0732">Signal</keyword>
<proteinExistence type="inferred from homology"/>
<evidence type="ECO:0000256" key="1">
    <source>
        <dbReference type="ARBA" id="ARBA00004613"/>
    </source>
</evidence>
<comment type="similarity">
    <text evidence="2 10">Belongs to the peptidase S10 family.</text>
</comment>
<dbReference type="EMBL" id="CAMAPE010000013">
    <property type="protein sequence ID" value="CAH9080723.1"/>
    <property type="molecule type" value="Genomic_DNA"/>
</dbReference>
<dbReference type="InterPro" id="IPR033124">
    <property type="entry name" value="Ser_caboxypep_his_AS"/>
</dbReference>
<keyword evidence="9" id="KW-0325">Glycoprotein</keyword>
<name>A0A9P0YZM9_CUSEU</name>
<dbReference type="GO" id="GO:0004185">
    <property type="term" value="F:serine-type carboxypeptidase activity"/>
    <property type="evidence" value="ECO:0007669"/>
    <property type="project" value="UniProtKB-UniRule"/>
</dbReference>
<dbReference type="InterPro" id="IPR029058">
    <property type="entry name" value="AB_hydrolase_fold"/>
</dbReference>
<evidence type="ECO:0000256" key="3">
    <source>
        <dbReference type="ARBA" id="ARBA00022525"/>
    </source>
</evidence>
<evidence type="ECO:0000256" key="2">
    <source>
        <dbReference type="ARBA" id="ARBA00009431"/>
    </source>
</evidence>
<keyword evidence="12" id="KW-1185">Reference proteome</keyword>
<gene>
    <name evidence="11" type="ORF">CEURO_LOCUS7621</name>
</gene>
<dbReference type="EC" id="3.4.16.-" evidence="10"/>
<dbReference type="Gene3D" id="3.40.50.11320">
    <property type="match status" value="1"/>
</dbReference>
<dbReference type="AlphaFoldDB" id="A0A9P0YZM9"/>
<dbReference type="GO" id="GO:0005576">
    <property type="term" value="C:extracellular region"/>
    <property type="evidence" value="ECO:0007669"/>
    <property type="project" value="UniProtKB-SubCell"/>
</dbReference>
<evidence type="ECO:0000313" key="11">
    <source>
        <dbReference type="EMBL" id="CAH9080723.1"/>
    </source>
</evidence>
<dbReference type="OrthoDB" id="443318at2759"/>